<proteinExistence type="predicted"/>
<sequence>MLKMGKESSRNQKRKGIAIAAPDVVISGTFKARFRRDLDRREITLFSNSHHTAPPYRGAITRKRTGFLLG</sequence>
<comment type="caution">
    <text evidence="1">The sequence shown here is derived from an EMBL/GenBank/DDBJ whole genome shotgun (WGS) entry which is preliminary data.</text>
</comment>
<dbReference type="EMBL" id="JACHFD010000013">
    <property type="protein sequence ID" value="MBB5352549.1"/>
    <property type="molecule type" value="Genomic_DNA"/>
</dbReference>
<dbReference type="AlphaFoldDB" id="A0A840VFF5"/>
<protein>
    <submittedName>
        <fullName evidence="1">Uncharacterized protein</fullName>
    </submittedName>
</protein>
<name>A0A840VFF5_9BACT</name>
<dbReference type="Proteomes" id="UP000557717">
    <property type="component" value="Unassembled WGS sequence"/>
</dbReference>
<keyword evidence="2" id="KW-1185">Reference proteome</keyword>
<evidence type="ECO:0000313" key="2">
    <source>
        <dbReference type="Proteomes" id="UP000557717"/>
    </source>
</evidence>
<gene>
    <name evidence="1" type="ORF">HNR46_002795</name>
</gene>
<evidence type="ECO:0000313" key="1">
    <source>
        <dbReference type="EMBL" id="MBB5352549.1"/>
    </source>
</evidence>
<reference evidence="1 2" key="1">
    <citation type="submission" date="2020-08" db="EMBL/GenBank/DDBJ databases">
        <title>Genomic Encyclopedia of Type Strains, Phase IV (KMG-IV): sequencing the most valuable type-strain genomes for metagenomic binning, comparative biology and taxonomic classification.</title>
        <authorList>
            <person name="Goeker M."/>
        </authorList>
    </citation>
    <scope>NUCLEOTIDE SEQUENCE [LARGE SCALE GENOMIC DNA]</scope>
    <source>
        <strain evidence="1 2">YC6886</strain>
    </source>
</reference>
<organism evidence="1 2">
    <name type="scientific">Haloferula luteola</name>
    <dbReference type="NCBI Taxonomy" id="595692"/>
    <lineage>
        <taxon>Bacteria</taxon>
        <taxon>Pseudomonadati</taxon>
        <taxon>Verrucomicrobiota</taxon>
        <taxon>Verrucomicrobiia</taxon>
        <taxon>Verrucomicrobiales</taxon>
        <taxon>Verrucomicrobiaceae</taxon>
        <taxon>Haloferula</taxon>
    </lineage>
</organism>
<accession>A0A840VFF5</accession>